<dbReference type="KEGG" id="cgk:CGERO_04315"/>
<organism evidence="2 3">
    <name type="scientific">Corynebacterium gerontici</name>
    <dbReference type="NCBI Taxonomy" id="2079234"/>
    <lineage>
        <taxon>Bacteria</taxon>
        <taxon>Bacillati</taxon>
        <taxon>Actinomycetota</taxon>
        <taxon>Actinomycetes</taxon>
        <taxon>Mycobacteriales</taxon>
        <taxon>Corynebacteriaceae</taxon>
        <taxon>Corynebacterium</taxon>
    </lineage>
</organism>
<evidence type="ECO:0008006" key="4">
    <source>
        <dbReference type="Google" id="ProtNLM"/>
    </source>
</evidence>
<reference evidence="2 3" key="1">
    <citation type="submission" date="2018-11" db="EMBL/GenBank/DDBJ databases">
        <authorList>
            <person name="Kleinhagauer T."/>
            <person name="Glaeser S.P."/>
            <person name="Spergser J."/>
            <person name="Ruckert C."/>
            <person name="Kaempfer P."/>
            <person name="Busse H.-J."/>
        </authorList>
    </citation>
    <scope>NUCLEOTIDE SEQUENCE [LARGE SCALE GENOMIC DNA]</scope>
    <source>
        <strain evidence="2 3">W8</strain>
    </source>
</reference>
<dbReference type="OrthoDB" id="4422408at2"/>
<dbReference type="AlphaFoldDB" id="A0A3G6J442"/>
<gene>
    <name evidence="2" type="ORF">CGERO_04315</name>
</gene>
<feature type="region of interest" description="Disordered" evidence="1">
    <location>
        <begin position="243"/>
        <end position="269"/>
    </location>
</feature>
<evidence type="ECO:0000256" key="1">
    <source>
        <dbReference type="SAM" id="MobiDB-lite"/>
    </source>
</evidence>
<name>A0A3G6J442_9CORY</name>
<dbReference type="EMBL" id="CP033897">
    <property type="protein sequence ID" value="AZA11180.1"/>
    <property type="molecule type" value="Genomic_DNA"/>
</dbReference>
<evidence type="ECO:0000313" key="3">
    <source>
        <dbReference type="Proteomes" id="UP000271587"/>
    </source>
</evidence>
<sequence length="269" mass="28393">MGFLKKAATKVGDTFLFNKKDSEDAKDADLDTLAENSGATGKLLLRTLDKAAKMQSSAIVNYVEWLRSKNPDASPQQIQEKMDKHFKMLVTGTGAGAGGAAAVPGIGFITGAAAITAESLAFLDAAAFYTMASGYLRGGDVKDPERRKSLILIAITGSEGSALVDVSMGANSSVAALSRMSARNVSQVNNRLTKMALKQVTKRLKYSWLGKIMPLGIGVVIGTAANRKVANRVIENTHSSLGALPERFDTPAPEEGSIEEPKVSVSDNS</sequence>
<evidence type="ECO:0000313" key="2">
    <source>
        <dbReference type="EMBL" id="AZA11180.1"/>
    </source>
</evidence>
<accession>A0A3G6J442</accession>
<protein>
    <recommendedName>
        <fullName evidence="4">EcsC protein family protein</fullName>
    </recommendedName>
</protein>
<dbReference type="Proteomes" id="UP000271587">
    <property type="component" value="Chromosome"/>
</dbReference>
<proteinExistence type="predicted"/>
<dbReference type="RefSeq" id="WP_123933630.1">
    <property type="nucleotide sequence ID" value="NZ_CP033897.1"/>
</dbReference>
<keyword evidence="3" id="KW-1185">Reference proteome</keyword>